<dbReference type="EMBL" id="AMQM01006881">
    <property type="status" value="NOT_ANNOTATED_CDS"/>
    <property type="molecule type" value="Genomic_DNA"/>
</dbReference>
<proteinExistence type="predicted"/>
<dbReference type="OMA" id="PTHANRH"/>
<dbReference type="AlphaFoldDB" id="T1FEV5"/>
<evidence type="ECO:0000259" key="1">
    <source>
        <dbReference type="Pfam" id="PF14529"/>
    </source>
</evidence>
<dbReference type="KEGG" id="hro:HELRODRAFT_179562"/>
<dbReference type="STRING" id="6412.T1FEV5"/>
<evidence type="ECO:0000313" key="4">
    <source>
        <dbReference type="Proteomes" id="UP000015101"/>
    </source>
</evidence>
<dbReference type="SUPFAM" id="SSF56219">
    <property type="entry name" value="DNase I-like"/>
    <property type="match status" value="1"/>
</dbReference>
<dbReference type="InterPro" id="IPR036691">
    <property type="entry name" value="Endo/exonu/phosph_ase_sf"/>
</dbReference>
<organism evidence="3 4">
    <name type="scientific">Helobdella robusta</name>
    <name type="common">Californian leech</name>
    <dbReference type="NCBI Taxonomy" id="6412"/>
    <lineage>
        <taxon>Eukaryota</taxon>
        <taxon>Metazoa</taxon>
        <taxon>Spiralia</taxon>
        <taxon>Lophotrochozoa</taxon>
        <taxon>Annelida</taxon>
        <taxon>Clitellata</taxon>
        <taxon>Hirudinea</taxon>
        <taxon>Rhynchobdellida</taxon>
        <taxon>Glossiphoniidae</taxon>
        <taxon>Helobdella</taxon>
    </lineage>
</organism>
<reference evidence="2 4" key="2">
    <citation type="journal article" date="2013" name="Nature">
        <title>Insights into bilaterian evolution from three spiralian genomes.</title>
        <authorList>
            <person name="Simakov O."/>
            <person name="Marletaz F."/>
            <person name="Cho S.J."/>
            <person name="Edsinger-Gonzales E."/>
            <person name="Havlak P."/>
            <person name="Hellsten U."/>
            <person name="Kuo D.H."/>
            <person name="Larsson T."/>
            <person name="Lv J."/>
            <person name="Arendt D."/>
            <person name="Savage R."/>
            <person name="Osoegawa K."/>
            <person name="de Jong P."/>
            <person name="Grimwood J."/>
            <person name="Chapman J.A."/>
            <person name="Shapiro H."/>
            <person name="Aerts A."/>
            <person name="Otillar R.P."/>
            <person name="Terry A.Y."/>
            <person name="Boore J.L."/>
            <person name="Grigoriev I.V."/>
            <person name="Lindberg D.R."/>
            <person name="Seaver E.C."/>
            <person name="Weisblat D.A."/>
            <person name="Putnam N.H."/>
            <person name="Rokhsar D.S."/>
        </authorList>
    </citation>
    <scope>NUCLEOTIDE SEQUENCE</scope>
</reference>
<feature type="domain" description="Endonuclease/exonuclease/phosphatase" evidence="1">
    <location>
        <begin position="21"/>
        <end position="124"/>
    </location>
</feature>
<name>T1FEV5_HELRO</name>
<reference evidence="4" key="1">
    <citation type="submission" date="2012-12" db="EMBL/GenBank/DDBJ databases">
        <authorList>
            <person name="Hellsten U."/>
            <person name="Grimwood J."/>
            <person name="Chapman J.A."/>
            <person name="Shapiro H."/>
            <person name="Aerts A."/>
            <person name="Otillar R.P."/>
            <person name="Terry A.Y."/>
            <person name="Boore J.L."/>
            <person name="Simakov O."/>
            <person name="Marletaz F."/>
            <person name="Cho S.-J."/>
            <person name="Edsinger-Gonzales E."/>
            <person name="Havlak P."/>
            <person name="Kuo D.-H."/>
            <person name="Larsson T."/>
            <person name="Lv J."/>
            <person name="Arendt D."/>
            <person name="Savage R."/>
            <person name="Osoegawa K."/>
            <person name="de Jong P."/>
            <person name="Lindberg D.R."/>
            <person name="Seaver E.C."/>
            <person name="Weisblat D.A."/>
            <person name="Putnam N.H."/>
            <person name="Grigoriev I.V."/>
            <person name="Rokhsar D.S."/>
        </authorList>
    </citation>
    <scope>NUCLEOTIDE SEQUENCE</scope>
</reference>
<dbReference type="GeneID" id="20207354"/>
<dbReference type="CTD" id="20207354"/>
<dbReference type="EnsemblMetazoa" id="HelroT179562">
    <property type="protein sequence ID" value="HelroP179562"/>
    <property type="gene ID" value="HelroG179562"/>
</dbReference>
<dbReference type="OrthoDB" id="445826at2759"/>
<dbReference type="Pfam" id="PF14529">
    <property type="entry name" value="Exo_endo_phos_2"/>
    <property type="match status" value="1"/>
</dbReference>
<evidence type="ECO:0000313" key="2">
    <source>
        <dbReference type="EMBL" id="ESN95226.1"/>
    </source>
</evidence>
<dbReference type="HOGENOM" id="CLU_055708_0_0_1"/>
<evidence type="ECO:0000313" key="3">
    <source>
        <dbReference type="EnsemblMetazoa" id="HelroP179562"/>
    </source>
</evidence>
<dbReference type="GO" id="GO:0003824">
    <property type="term" value="F:catalytic activity"/>
    <property type="evidence" value="ECO:0007669"/>
    <property type="project" value="InterPro"/>
</dbReference>
<dbReference type="InParanoid" id="T1FEV5"/>
<dbReference type="Proteomes" id="UP000015101">
    <property type="component" value="Unassembled WGS sequence"/>
</dbReference>
<reference evidence="3" key="3">
    <citation type="submission" date="2015-06" db="UniProtKB">
        <authorList>
            <consortium name="EnsemblMetazoa"/>
        </authorList>
    </citation>
    <scope>IDENTIFICATION</scope>
</reference>
<dbReference type="PANTHER" id="PTHR33776">
    <property type="entry name" value="ENDO/EXONUCLEASE/PHOSPHATASE DOMAIN-CONTAINING PROTEIN"/>
    <property type="match status" value="1"/>
</dbReference>
<dbReference type="PANTHER" id="PTHR33776:SF4">
    <property type="entry name" value="ENDONUCLEASE_EXONUCLEASE_PHOSPHATASE DOMAIN-CONTAINING PROTEIN"/>
    <property type="match status" value="1"/>
</dbReference>
<dbReference type="InterPro" id="IPR005135">
    <property type="entry name" value="Endo/exonuclease/phosphatase"/>
</dbReference>
<dbReference type="RefSeq" id="XP_009026632.1">
    <property type="nucleotide sequence ID" value="XM_009028384.1"/>
</dbReference>
<accession>T1FEV5</accession>
<dbReference type="Gene3D" id="3.60.10.10">
    <property type="entry name" value="Endonuclease/exonuclease/phosphatase"/>
    <property type="match status" value="1"/>
</dbReference>
<sequence>MHDSIETLTLTISMNNNKYVKIISVYRPPGADLDEFISLFENLLLEGNSLTYIAGDFNINMDSASKDKLNFERLLLFHKFHALINLPTRVTTTSASVLDNILTNQNGFHQAGVVIADLSDHYPVFCLTNNMEVQKVNSSSNRNNVPKLNVNKIKTILNNTNWDFILNDGDVNRCVQKFLDYFRRTVDDCCKFLPPVSSKFKKSWMNADLLKLCKEKNKQYLKLIKDPSPNNLFVYKCLRNSFTKAKRNAEKQFYDKLFKLNNNNIKAKWRLINEVMNVKKQTTRIDHLKLNDCTISDKKEICNTLNRNFIDTINSLQGGFNQNLQHEMFSDQNINTFYLDEINTAELFSIVNSFKPNKSTSDDGFNMFMVKLLKLPKEFIVEDVRLRSFIQWQRRYAWQGYVLFFFLCFSL</sequence>
<dbReference type="EMBL" id="AMQM01006882">
    <property type="status" value="NOT_ANNOTATED_CDS"/>
    <property type="molecule type" value="Genomic_DNA"/>
</dbReference>
<dbReference type="EMBL" id="KB097536">
    <property type="protein sequence ID" value="ESN95226.1"/>
    <property type="molecule type" value="Genomic_DNA"/>
</dbReference>
<keyword evidence="4" id="KW-1185">Reference proteome</keyword>
<protein>
    <recommendedName>
        <fullName evidence="1">Endonuclease/exonuclease/phosphatase domain-containing protein</fullName>
    </recommendedName>
</protein>
<dbReference type="eggNOG" id="ENOG502SAHD">
    <property type="taxonomic scope" value="Eukaryota"/>
</dbReference>
<gene>
    <name evidence="3" type="primary">20207354</name>
    <name evidence="2" type="ORF">HELRODRAFT_179562</name>
</gene>